<sequence>MLFPGRDDGTSERASIQFPKDDRDQLSVLDPLPSGPQHSTSIELQTQPTLITITMQIPIAGAILSSLAMVQAFTTFEIIFWSDKNCGGLVSHRMTGNGDLTCGKPAGTPNSFDAKSAQVKLLQTCGVTFFTNNNQQCDASATTMTHVAVVDPPGVGCVELPYGKVGKWQAASVMCQ</sequence>
<dbReference type="HOGENOM" id="CLU_1526383_0_0_1"/>
<keyword evidence="3" id="KW-1185">Reference proteome</keyword>
<dbReference type="EMBL" id="CM001206">
    <property type="protein sequence ID" value="EGP83230.1"/>
    <property type="molecule type" value="Genomic_DNA"/>
</dbReference>
<gene>
    <name evidence="2" type="ORF">MYCGRDRAFT_96438</name>
</gene>
<organism evidence="2 3">
    <name type="scientific">Zymoseptoria tritici (strain CBS 115943 / IPO323)</name>
    <name type="common">Speckled leaf blotch fungus</name>
    <name type="synonym">Septoria tritici</name>
    <dbReference type="NCBI Taxonomy" id="336722"/>
    <lineage>
        <taxon>Eukaryota</taxon>
        <taxon>Fungi</taxon>
        <taxon>Dikarya</taxon>
        <taxon>Ascomycota</taxon>
        <taxon>Pezizomycotina</taxon>
        <taxon>Dothideomycetes</taxon>
        <taxon>Dothideomycetidae</taxon>
        <taxon>Mycosphaerellales</taxon>
        <taxon>Mycosphaerellaceae</taxon>
        <taxon>Zymoseptoria</taxon>
    </lineage>
</organism>
<feature type="compositionally biased region" description="Basic and acidic residues" evidence="1">
    <location>
        <begin position="1"/>
        <end position="11"/>
    </location>
</feature>
<dbReference type="Proteomes" id="UP000008062">
    <property type="component" value="Chromosome 11"/>
</dbReference>
<dbReference type="KEGG" id="ztr:MYCGRDRAFT_96438"/>
<evidence type="ECO:0000313" key="3">
    <source>
        <dbReference type="Proteomes" id="UP000008062"/>
    </source>
</evidence>
<protein>
    <submittedName>
        <fullName evidence="2">Uncharacterized protein</fullName>
    </submittedName>
</protein>
<reference evidence="2 3" key="1">
    <citation type="journal article" date="2011" name="PLoS Genet.">
        <title>Finished genome of the fungal wheat pathogen Mycosphaerella graminicola reveals dispensome structure, chromosome plasticity, and stealth pathogenesis.</title>
        <authorList>
            <person name="Goodwin S.B."/>
            <person name="Ben M'barek S."/>
            <person name="Dhillon B."/>
            <person name="Wittenberg A.H.J."/>
            <person name="Crane C.F."/>
            <person name="Hane J.K."/>
            <person name="Foster A.J."/>
            <person name="Van der Lee T.A.J."/>
            <person name="Grimwood J."/>
            <person name="Aerts A."/>
            <person name="Antoniw J."/>
            <person name="Bailey A."/>
            <person name="Bluhm B."/>
            <person name="Bowler J."/>
            <person name="Bristow J."/>
            <person name="van der Burgt A."/>
            <person name="Canto-Canche B."/>
            <person name="Churchill A.C.L."/>
            <person name="Conde-Ferraez L."/>
            <person name="Cools H.J."/>
            <person name="Coutinho P.M."/>
            <person name="Csukai M."/>
            <person name="Dehal P."/>
            <person name="De Wit P."/>
            <person name="Donzelli B."/>
            <person name="van de Geest H.C."/>
            <person name="van Ham R.C.H.J."/>
            <person name="Hammond-Kosack K.E."/>
            <person name="Henrissat B."/>
            <person name="Kilian A."/>
            <person name="Kobayashi A.K."/>
            <person name="Koopmann E."/>
            <person name="Kourmpetis Y."/>
            <person name="Kuzniar A."/>
            <person name="Lindquist E."/>
            <person name="Lombard V."/>
            <person name="Maliepaard C."/>
            <person name="Martins N."/>
            <person name="Mehrabi R."/>
            <person name="Nap J.P.H."/>
            <person name="Ponomarenko A."/>
            <person name="Rudd J.J."/>
            <person name="Salamov A."/>
            <person name="Schmutz J."/>
            <person name="Schouten H.J."/>
            <person name="Shapiro H."/>
            <person name="Stergiopoulos I."/>
            <person name="Torriani S.F.F."/>
            <person name="Tu H."/>
            <person name="de Vries R.P."/>
            <person name="Waalwijk C."/>
            <person name="Ware S.B."/>
            <person name="Wiebenga A."/>
            <person name="Zwiers L.-H."/>
            <person name="Oliver R.P."/>
            <person name="Grigoriev I.V."/>
            <person name="Kema G.H.J."/>
        </authorList>
    </citation>
    <scope>NUCLEOTIDE SEQUENCE [LARGE SCALE GENOMIC DNA]</scope>
    <source>
        <strain evidence="3">CBS 115943 / IPO323</strain>
    </source>
</reference>
<dbReference type="VEuPathDB" id="FungiDB:ZTRI_11.3"/>
<name>F9XMD7_ZYMTI</name>
<evidence type="ECO:0000313" key="2">
    <source>
        <dbReference type="EMBL" id="EGP83230.1"/>
    </source>
</evidence>
<accession>F9XMD7</accession>
<dbReference type="AlphaFoldDB" id="F9XMD7"/>
<evidence type="ECO:0000256" key="1">
    <source>
        <dbReference type="SAM" id="MobiDB-lite"/>
    </source>
</evidence>
<proteinExistence type="predicted"/>
<dbReference type="RefSeq" id="XP_003848254.1">
    <property type="nucleotide sequence ID" value="XM_003848206.1"/>
</dbReference>
<feature type="region of interest" description="Disordered" evidence="1">
    <location>
        <begin position="1"/>
        <end position="41"/>
    </location>
</feature>
<dbReference type="GeneID" id="13396576"/>
<dbReference type="InParanoid" id="F9XMD7"/>